<feature type="region of interest" description="Disordered" evidence="1">
    <location>
        <begin position="1015"/>
        <end position="1043"/>
    </location>
</feature>
<dbReference type="OMA" id="KENDKHY"/>
<organism evidence="2 3">
    <name type="scientific">Cryptosporidium muris (strain RN66)</name>
    <dbReference type="NCBI Taxonomy" id="441375"/>
    <lineage>
        <taxon>Eukaryota</taxon>
        <taxon>Sar</taxon>
        <taxon>Alveolata</taxon>
        <taxon>Apicomplexa</taxon>
        <taxon>Conoidasida</taxon>
        <taxon>Coccidia</taxon>
        <taxon>Eucoccidiorida</taxon>
        <taxon>Eimeriorina</taxon>
        <taxon>Cryptosporidiidae</taxon>
        <taxon>Cryptosporidium</taxon>
    </lineage>
</organism>
<gene>
    <name evidence="2" type="ORF">CMU_008710</name>
</gene>
<dbReference type="VEuPathDB" id="CryptoDB:CMU_008710"/>
<keyword evidence="3" id="KW-1185">Reference proteome</keyword>
<evidence type="ECO:0000256" key="1">
    <source>
        <dbReference type="SAM" id="MobiDB-lite"/>
    </source>
</evidence>
<dbReference type="Proteomes" id="UP000001460">
    <property type="component" value="Unassembled WGS sequence"/>
</dbReference>
<feature type="compositionally biased region" description="Polar residues" evidence="1">
    <location>
        <begin position="1023"/>
        <end position="1037"/>
    </location>
</feature>
<dbReference type="GeneID" id="6995836"/>
<name>B6ADT9_CRYMR</name>
<dbReference type="OrthoDB" id="340444at2759"/>
<sequence length="1535" mass="179856">MSQKVSSLPLKRKLEKYGHYKVVNNPLYEDKQSIKIKKRRKRSTENFLGRMSTGDISITVNDWIELFLEAIRIVGVKSRMPYLKVFEKMLSKLSMELEIVQICFFFENLFKKLQPIDIAAIPLILEWCFVLHNQSLNLTKNPLRKCLHPKILRYVIHGVVRNSIRNCLILILSSNIHLNSLYLFPNNHLKYWLQEFGHYLNYLDSPSLERYNLDLWIFVYSIMDEIQIEHSRNLNICLFDTLCICDYETWIIDKENFQTSIKWFRKRHDVMSTTKIALIILYQCRTSNLFCNIFFVHCISLWRFFRNHINLSLDKKKTNKRIHEDCRCSLSAINTNFLPLIMATTLQWILSSYSLNNNNIEDLLQLYQESTDILNTLVELSEYQFRENILDHLNYIKELTILDSNMSCFSNEFDYKPGDSILEYFDTFSKTFDSIILKSPMQLIIESLLKMYKIHNDDDEIDKKRVCLVLIFLILLNPRTENSVLLWVFERSIEISNGHFELGIYLASLLKKNIFPLNVSKAVQLNILNFRSIHLVNSQLFPYLQLFLVINNLKVENIPKFRAVHKVLDLCEKTLYQHFVHLAFANVNSGNDIKTPINITFTIISLYLKLLFFFSENIQVTSVFLHWRSKFFVRKGNLKKDVFANSIRKLINTSLLDIVEKLTIRNEEYDKENDKHYDDIEILEYRENNRYISDFPIVKSRTFSQELTFESNLKLSNFVCSCIPHILGVIYTPLIQRGHMSLYSFEYMILPDLSGFDDSDTFNNRYYISAKFGIHFLQKIIEYCGKQSIFDQDEFTGLINVESNLSEQKQANTQVNCIFPINQMHTCEILGRCFICDLYSYMEYLGIMKTIEKSKSFNISKPWIIHLSILSLISILNGYFNIEEMQYSEPSKVQTVFSLTSVRLRSSIQEMLLHFSFEDVYILLWNELLDDEIIIKEIYDIQRITFRSLLIYLFGSYINNQSTNGNLVNQKDGTGYYFGSIPISSYIIGLCRLFSLRLQCLVTDTKRSTIPIHTSSISPTISRNRSNTSDATPPRTNSNKRRITPIIVTSSQSPISSTSPTSNSRHFFLSNGNERSEDQYYEVQKISDCNTIIFHVSTLLSVIADTCEIYCQNDHNLIAKVRDFIEEALFLLLPSNSLGKNPIFTVETNYTNNINFQNNGFYSPNKNELNTISEQDENISEADEIAIEDDISNTNSSQNTHLFNKTERSLQESIKIQNTKTFNSHLSFTLPLLNTRTSREQWYETILLIILRSTMYNTPLHDIPSLITEIASRTALWNNYDSKKLLYNTSFELIKYCTDILYDELPEISLRLLRHYGPSILPSIQFIFVALLDKNSLFINKQLNEIPLINIHSEFECFHHFISGFLNLIHIIESSFELATSSPDNETVQKDYKWIKCVICLLNRSIEVLQMEIFRLERIPIPMSLENQENFATYQGVQEVSINSYWQDLLLECNEMLKYCQTIESWILKYWDNCEISQYKLKSSNIQDIGDLDEFITFDECEEGILQENLFLDNASYNDCKLTPHWTTFIKSMFL</sequence>
<proteinExistence type="predicted"/>
<evidence type="ECO:0000313" key="3">
    <source>
        <dbReference type="Proteomes" id="UP000001460"/>
    </source>
</evidence>
<protein>
    <submittedName>
        <fullName evidence="2">Uncharacterized protein</fullName>
    </submittedName>
</protein>
<reference evidence="2" key="1">
    <citation type="submission" date="2008-06" db="EMBL/GenBank/DDBJ databases">
        <authorList>
            <person name="Lorenzi H."/>
            <person name="Inman J."/>
            <person name="Miller J."/>
            <person name="Schobel S."/>
            <person name="Amedeo P."/>
            <person name="Caler E.V."/>
            <person name="da Silva J."/>
        </authorList>
    </citation>
    <scope>NUCLEOTIDE SEQUENCE [LARGE SCALE GENOMIC DNA]</scope>
    <source>
        <strain evidence="2">RN66</strain>
    </source>
</reference>
<accession>B6ADT9</accession>
<dbReference type="RefSeq" id="XP_002140729.1">
    <property type="nucleotide sequence ID" value="XM_002140693.1"/>
</dbReference>
<dbReference type="EMBL" id="DS989729">
    <property type="protein sequence ID" value="EEA06380.1"/>
    <property type="molecule type" value="Genomic_DNA"/>
</dbReference>
<evidence type="ECO:0000313" key="2">
    <source>
        <dbReference type="EMBL" id="EEA06380.1"/>
    </source>
</evidence>